<proteinExistence type="predicted"/>
<dbReference type="AlphaFoldDB" id="A0AA38GCX4"/>
<evidence type="ECO:0000313" key="9">
    <source>
        <dbReference type="Proteomes" id="UP000824469"/>
    </source>
</evidence>
<dbReference type="InterPro" id="IPR027417">
    <property type="entry name" value="P-loop_NTPase"/>
</dbReference>
<dbReference type="Proteomes" id="UP000824469">
    <property type="component" value="Unassembled WGS sequence"/>
</dbReference>
<keyword evidence="2" id="KW-0547">Nucleotide-binding</keyword>
<feature type="domain" description="NB-ARC" evidence="6">
    <location>
        <begin position="160"/>
        <end position="250"/>
    </location>
</feature>
<gene>
    <name evidence="8" type="ORF">KI387_021462</name>
</gene>
<dbReference type="GO" id="GO:0005524">
    <property type="term" value="F:ATP binding"/>
    <property type="evidence" value="ECO:0007669"/>
    <property type="project" value="UniProtKB-KW"/>
</dbReference>
<comment type="caution">
    <text evidence="8">The sequence shown here is derived from an EMBL/GenBank/DDBJ whole genome shotgun (WGS) entry which is preliminary data.</text>
</comment>
<accession>A0AA38GCX4</accession>
<evidence type="ECO:0000259" key="7">
    <source>
        <dbReference type="Pfam" id="PF18052"/>
    </source>
</evidence>
<name>A0AA38GCX4_TAXCH</name>
<dbReference type="Gene3D" id="3.40.50.300">
    <property type="entry name" value="P-loop containing nucleotide triphosphate hydrolases"/>
    <property type="match status" value="2"/>
</dbReference>
<dbReference type="EMBL" id="JAHRHJ020000004">
    <property type="protein sequence ID" value="KAH9319693.1"/>
    <property type="molecule type" value="Genomic_DNA"/>
</dbReference>
<evidence type="ECO:0000259" key="6">
    <source>
        <dbReference type="Pfam" id="PF00931"/>
    </source>
</evidence>
<evidence type="ECO:0008006" key="10">
    <source>
        <dbReference type="Google" id="ProtNLM"/>
    </source>
</evidence>
<dbReference type="Pfam" id="PF00931">
    <property type="entry name" value="NB-ARC"/>
    <property type="match status" value="1"/>
</dbReference>
<dbReference type="InterPro" id="IPR041118">
    <property type="entry name" value="Rx_N"/>
</dbReference>
<evidence type="ECO:0000256" key="2">
    <source>
        <dbReference type="ARBA" id="ARBA00022741"/>
    </source>
</evidence>
<evidence type="ECO:0000313" key="8">
    <source>
        <dbReference type="EMBL" id="KAH9319693.1"/>
    </source>
</evidence>
<organism evidence="8 9">
    <name type="scientific">Taxus chinensis</name>
    <name type="common">Chinese yew</name>
    <name type="synonym">Taxus wallichiana var. chinensis</name>
    <dbReference type="NCBI Taxonomy" id="29808"/>
    <lineage>
        <taxon>Eukaryota</taxon>
        <taxon>Viridiplantae</taxon>
        <taxon>Streptophyta</taxon>
        <taxon>Embryophyta</taxon>
        <taxon>Tracheophyta</taxon>
        <taxon>Spermatophyta</taxon>
        <taxon>Pinopsida</taxon>
        <taxon>Pinidae</taxon>
        <taxon>Conifers II</taxon>
        <taxon>Cupressales</taxon>
        <taxon>Taxaceae</taxon>
        <taxon>Taxus</taxon>
    </lineage>
</organism>
<dbReference type="PRINTS" id="PR00364">
    <property type="entry name" value="DISEASERSIST"/>
</dbReference>
<keyword evidence="9" id="KW-1185">Reference proteome</keyword>
<feature type="domain" description="Disease resistance N-terminal" evidence="7">
    <location>
        <begin position="1"/>
        <end position="42"/>
    </location>
</feature>
<dbReference type="GO" id="GO:0043531">
    <property type="term" value="F:ADP binding"/>
    <property type="evidence" value="ECO:0007669"/>
    <property type="project" value="InterPro"/>
</dbReference>
<dbReference type="Gene3D" id="1.10.8.430">
    <property type="entry name" value="Helical domain of apoptotic protease-activating factors"/>
    <property type="match status" value="1"/>
</dbReference>
<dbReference type="GO" id="GO:0006952">
    <property type="term" value="P:defense response"/>
    <property type="evidence" value="ECO:0007669"/>
    <property type="project" value="UniProtKB-KW"/>
</dbReference>
<dbReference type="SUPFAM" id="SSF52540">
    <property type="entry name" value="P-loop containing nucleoside triphosphate hydrolases"/>
    <property type="match status" value="1"/>
</dbReference>
<keyword evidence="1" id="KW-0677">Repeat</keyword>
<dbReference type="OMA" id="NDPIINI"/>
<keyword evidence="4" id="KW-0067">ATP-binding</keyword>
<dbReference type="InterPro" id="IPR002182">
    <property type="entry name" value="NB-ARC"/>
</dbReference>
<dbReference type="InterPro" id="IPR042197">
    <property type="entry name" value="Apaf_helical"/>
</dbReference>
<dbReference type="Gene3D" id="1.20.5.4130">
    <property type="match status" value="1"/>
</dbReference>
<evidence type="ECO:0000256" key="5">
    <source>
        <dbReference type="SAM" id="MobiDB-lite"/>
    </source>
</evidence>
<protein>
    <recommendedName>
        <fullName evidence="10">Disease resistance protein</fullName>
    </recommendedName>
</protein>
<dbReference type="PANTHER" id="PTHR36766">
    <property type="entry name" value="PLANT BROAD-SPECTRUM MILDEW RESISTANCE PROTEIN RPW8"/>
    <property type="match status" value="1"/>
</dbReference>
<feature type="compositionally biased region" description="Low complexity" evidence="5">
    <location>
        <begin position="87"/>
        <end position="99"/>
    </location>
</feature>
<keyword evidence="3" id="KW-0611">Plant defense</keyword>
<dbReference type="Pfam" id="PF18052">
    <property type="entry name" value="Rx_N"/>
    <property type="match status" value="1"/>
</dbReference>
<evidence type="ECO:0000256" key="4">
    <source>
        <dbReference type="ARBA" id="ARBA00022840"/>
    </source>
</evidence>
<sequence length="335" mass="37992">MRDYLQDADAKSSNNDLVRKWVQSIRDIAWDAEDILEECEVTPMSCVCSYSQLIFRYRMGRRIKNVKTRMSRVMQDATDLMLVRNLSTSDQQPSASSSQTVRQRGTSIVERDSPKVAIDTKVEQVLALLDGAAEAVIAVVGMGGSGKTYLLQHVFERVKESETRAAEIIHDCLQGRKTLVVLDDVWRATREENLIPDLGLPTGGNSQCKIVVTTRSRDVSRNMRARVYEMQLLSSEESWELFCFHAFPEQRRPPPYLEQIAREIEKECAKLPLAISIVAASLASKTERREWEVKLGQLKQVIIDRNDPIINILKLTYDSLPAPVKAMLCLPFFLS</sequence>
<dbReference type="PANTHER" id="PTHR36766:SF30">
    <property type="entry name" value="TIR-NBS TYPE DISEASE RESISTANCE PROTEIN-RELATED"/>
    <property type="match status" value="1"/>
</dbReference>
<evidence type="ECO:0000256" key="3">
    <source>
        <dbReference type="ARBA" id="ARBA00022821"/>
    </source>
</evidence>
<reference evidence="8 9" key="1">
    <citation type="journal article" date="2021" name="Nat. Plants">
        <title>The Taxus genome provides insights into paclitaxel biosynthesis.</title>
        <authorList>
            <person name="Xiong X."/>
            <person name="Gou J."/>
            <person name="Liao Q."/>
            <person name="Li Y."/>
            <person name="Zhou Q."/>
            <person name="Bi G."/>
            <person name="Li C."/>
            <person name="Du R."/>
            <person name="Wang X."/>
            <person name="Sun T."/>
            <person name="Guo L."/>
            <person name="Liang H."/>
            <person name="Lu P."/>
            <person name="Wu Y."/>
            <person name="Zhang Z."/>
            <person name="Ro D.K."/>
            <person name="Shang Y."/>
            <person name="Huang S."/>
            <person name="Yan J."/>
        </authorList>
    </citation>
    <scope>NUCLEOTIDE SEQUENCE [LARGE SCALE GENOMIC DNA]</scope>
    <source>
        <strain evidence="8">Ta-2019</strain>
    </source>
</reference>
<evidence type="ECO:0000256" key="1">
    <source>
        <dbReference type="ARBA" id="ARBA00022737"/>
    </source>
</evidence>
<feature type="region of interest" description="Disordered" evidence="5">
    <location>
        <begin position="87"/>
        <end position="106"/>
    </location>
</feature>